<dbReference type="WBParaSite" id="HPLM_0001021201-mRNA-1">
    <property type="protein sequence ID" value="HPLM_0001021201-mRNA-1"/>
    <property type="gene ID" value="HPLM_0001021201"/>
</dbReference>
<reference evidence="4" key="1">
    <citation type="submission" date="2017-02" db="UniProtKB">
        <authorList>
            <consortium name="WormBaseParasite"/>
        </authorList>
    </citation>
    <scope>IDENTIFICATION</scope>
</reference>
<dbReference type="Proteomes" id="UP000268014">
    <property type="component" value="Unassembled WGS sequence"/>
</dbReference>
<evidence type="ECO:0000313" key="4">
    <source>
        <dbReference type="WBParaSite" id="HPLM_0001021201-mRNA-1"/>
    </source>
</evidence>
<keyword evidence="3" id="KW-1185">Reference proteome</keyword>
<sequence>MELFLIREAQQHSAALYMQANSTPMQLDPGSLNDATRTRKWRDMRRQGSGVATNSLLKKAIANRLKPTVTGDKLQPPADRSQTNEPGTSPMSENDFSAISDSSSNKVDTDTSKKAAASTNSTTGDITEKAISKAAVKAVAPDQLKKSVESPKDGNAIAQRTSLTVQGQIQQSGSPDLGKSGEQRLESADSSPDRKSGVTDKKIVTSGDTSRRSSPTIRSKANSSRQEKSGSPLHSPDPPAKQATSQSSRPETSHSNSVALDIVEHQKRPRHKSRSMASADNRRDSNISESSRISFASHKSVTFSDRVQLHEIERNEMSSSDEDVALMSDDELSKRPLNRHRRFTYTRQSEFENELMSNLCSPHDDNVTMAEALLRSTVMSEDGIERNHIYAGGYPSVTEVDSREIERRGSDSSQLSIMDENRGFSLHRQERSAEMRSTGVQATELYDGPYPQYYPHMQAPLPMETCDLPRSASGYFEEEESDDDAEPLSFPHVVYPVEEMYSPGDSPLFFPGREPRGDNLMGLATYGNLPTAALKENENELSQEPLEQIARMEMGVPQNMSEAPRGGSPEQTSLRAQHFMQHRASLPVRMMTGGRRGERSDIEEEMRRQFLVRFGAGGRAPVAEEDPCDPVHSMGSSDSETFSGSRDEVGLSRPLDERYDFYRGDRISQALGAPLWAGTEKSESTQRKSSGFS</sequence>
<feature type="compositionally biased region" description="Basic and acidic residues" evidence="1">
    <location>
        <begin position="179"/>
        <end position="203"/>
    </location>
</feature>
<feature type="compositionally biased region" description="Polar residues" evidence="1">
    <location>
        <begin position="80"/>
        <end position="106"/>
    </location>
</feature>
<feature type="region of interest" description="Disordered" evidence="1">
    <location>
        <begin position="161"/>
        <end position="292"/>
    </location>
</feature>
<feature type="region of interest" description="Disordered" evidence="1">
    <location>
        <begin position="618"/>
        <end position="654"/>
    </location>
</feature>
<dbReference type="OrthoDB" id="5856197at2759"/>
<dbReference type="STRING" id="6290.A0A0N4WH66"/>
<feature type="compositionally biased region" description="Basic and acidic residues" evidence="1">
    <location>
        <begin position="645"/>
        <end position="654"/>
    </location>
</feature>
<feature type="compositionally biased region" description="Polar residues" evidence="1">
    <location>
        <begin position="242"/>
        <end position="258"/>
    </location>
</feature>
<gene>
    <name evidence="2" type="ORF">HPLM_LOCUS10204</name>
</gene>
<evidence type="ECO:0000313" key="3">
    <source>
        <dbReference type="Proteomes" id="UP000268014"/>
    </source>
</evidence>
<dbReference type="EMBL" id="UZAF01017236">
    <property type="protein sequence ID" value="VDO39491.1"/>
    <property type="molecule type" value="Genomic_DNA"/>
</dbReference>
<evidence type="ECO:0000256" key="1">
    <source>
        <dbReference type="SAM" id="MobiDB-lite"/>
    </source>
</evidence>
<dbReference type="AlphaFoldDB" id="A0A0N4WH66"/>
<name>A0A0N4WH66_HAEPC</name>
<feature type="compositionally biased region" description="Polar residues" evidence="1">
    <location>
        <begin position="634"/>
        <end position="644"/>
    </location>
</feature>
<reference evidence="2 3" key="2">
    <citation type="submission" date="2018-11" db="EMBL/GenBank/DDBJ databases">
        <authorList>
            <consortium name="Pathogen Informatics"/>
        </authorList>
    </citation>
    <scope>NUCLEOTIDE SEQUENCE [LARGE SCALE GENOMIC DNA]</scope>
    <source>
        <strain evidence="2 3">MHpl1</strain>
    </source>
</reference>
<organism evidence="4">
    <name type="scientific">Haemonchus placei</name>
    <name type="common">Barber's pole worm</name>
    <dbReference type="NCBI Taxonomy" id="6290"/>
    <lineage>
        <taxon>Eukaryota</taxon>
        <taxon>Metazoa</taxon>
        <taxon>Ecdysozoa</taxon>
        <taxon>Nematoda</taxon>
        <taxon>Chromadorea</taxon>
        <taxon>Rhabditida</taxon>
        <taxon>Rhabditina</taxon>
        <taxon>Rhabditomorpha</taxon>
        <taxon>Strongyloidea</taxon>
        <taxon>Trichostrongylidae</taxon>
        <taxon>Haemonchus</taxon>
    </lineage>
</organism>
<feature type="compositionally biased region" description="Polar residues" evidence="1">
    <location>
        <begin position="161"/>
        <end position="174"/>
    </location>
</feature>
<feature type="compositionally biased region" description="Polar residues" evidence="1">
    <location>
        <begin position="206"/>
        <end position="224"/>
    </location>
</feature>
<feature type="region of interest" description="Disordered" evidence="1">
    <location>
        <begin position="64"/>
        <end position="124"/>
    </location>
</feature>
<proteinExistence type="predicted"/>
<protein>
    <submittedName>
        <fullName evidence="4">PH domain-containing protein</fullName>
    </submittedName>
</protein>
<dbReference type="OMA" id="HEFFTQT"/>
<evidence type="ECO:0000313" key="2">
    <source>
        <dbReference type="EMBL" id="VDO39491.1"/>
    </source>
</evidence>
<feature type="region of interest" description="Disordered" evidence="1">
    <location>
        <begin position="672"/>
        <end position="693"/>
    </location>
</feature>
<accession>A0A0N4WH66</accession>